<dbReference type="EMBL" id="AP024484">
    <property type="protein sequence ID" value="BCS84173.1"/>
    <property type="molecule type" value="Genomic_DNA"/>
</dbReference>
<keyword evidence="1" id="KW-1133">Transmembrane helix</keyword>
<evidence type="ECO:0000313" key="2">
    <source>
        <dbReference type="EMBL" id="BCS84173.1"/>
    </source>
</evidence>
<protein>
    <recommendedName>
        <fullName evidence="4">Pentapeptide repeat-containing protein</fullName>
    </recommendedName>
</protein>
<name>A0ABN6EDZ7_9BACT</name>
<reference evidence="2 3" key="1">
    <citation type="journal article" date="2022" name="Int. J. Syst. Evol. Microbiol.">
        <title>Prevotella herbatica sp. nov., a plant polysaccharide-decomposing anaerobic bacterium isolated from a methanogenic reactor.</title>
        <authorList>
            <person name="Uek A."/>
            <person name="Tonouchi A."/>
            <person name="Kaku N."/>
            <person name="Ueki K."/>
        </authorList>
    </citation>
    <scope>NUCLEOTIDE SEQUENCE [LARGE SCALE GENOMIC DNA]</scope>
    <source>
        <strain evidence="2 3">WR041</strain>
    </source>
</reference>
<keyword evidence="1" id="KW-0472">Membrane</keyword>
<keyword evidence="1" id="KW-0812">Transmembrane</keyword>
<keyword evidence="3" id="KW-1185">Reference proteome</keyword>
<feature type="transmembrane region" description="Helical" evidence="1">
    <location>
        <begin position="602"/>
        <end position="621"/>
    </location>
</feature>
<gene>
    <name evidence="2" type="ORF">prwr041_00660</name>
</gene>
<dbReference type="RefSeq" id="WP_207154375.1">
    <property type="nucleotide sequence ID" value="NZ_AP024484.1"/>
</dbReference>
<sequence length="626" mass="73504">MEEGKLQVQPNIKKIKLKDGIERDYIDTYEKLYWIVNKRFKEQKEKHPNAEPIINFARLIISLDDRLHPVPFWIGNLCGKIEGIINLGKESDLIPDKRGGISVKDQIQFEIKYKISFADSIIYLMQFWNTKFLKYVTFSGTKFLGLSYIQNSIFFEDVRFEKNDINQNVDNDYNLPVDICNIMFVGNTFKKTVTFSREDWKDARKICFTGNVYEGDVCFMHCSFFDYNKYYYDFSSSIFKGRVIVSSDLQLPSNERLYRNDYLNNYNLFSHINFFGSHFHKELNINNVMIGDICMRNCHFDDNVTISLNYYDTISKLDFSFSTIKSLLFIDSDSGGINGQPIKLSNEISFSNSLITKDAFILIRNINNEESIKRAGTLDFSYANILGTVTIQDSKLDRIKLDKSTLIGDINIENVETEYDSRESIAKIKNEYFQRNDIVNLLFYKAKEMKYYSEHLDFKYKFITNIFRWFTRNWFYNTIGICFLPILLLLSLLPIKSLEKVREYTLLYLNRISNSFGMSWGQGVLFTCVTAWLFFALINTWGVKSTPLFVWGWNGSESFGEVWKYYLHMFYLIDFKDKFNDIIKDGIIKHEGIKLNALGDTLFFVSKIFVSYGIYQTISAFRKYGK</sequence>
<evidence type="ECO:0000256" key="1">
    <source>
        <dbReference type="SAM" id="Phobius"/>
    </source>
</evidence>
<accession>A0ABN6EDZ7</accession>
<feature type="transmembrane region" description="Helical" evidence="1">
    <location>
        <begin position="516"/>
        <end position="538"/>
    </location>
</feature>
<proteinExistence type="predicted"/>
<organism evidence="2 3">
    <name type="scientific">Prevotella herbatica</name>
    <dbReference type="NCBI Taxonomy" id="2801997"/>
    <lineage>
        <taxon>Bacteria</taxon>
        <taxon>Pseudomonadati</taxon>
        <taxon>Bacteroidota</taxon>
        <taxon>Bacteroidia</taxon>
        <taxon>Bacteroidales</taxon>
        <taxon>Prevotellaceae</taxon>
        <taxon>Prevotella</taxon>
    </lineage>
</organism>
<evidence type="ECO:0000313" key="3">
    <source>
        <dbReference type="Proteomes" id="UP001319045"/>
    </source>
</evidence>
<dbReference type="Proteomes" id="UP001319045">
    <property type="component" value="Chromosome"/>
</dbReference>
<feature type="transmembrane region" description="Helical" evidence="1">
    <location>
        <begin position="474"/>
        <end position="495"/>
    </location>
</feature>
<evidence type="ECO:0008006" key="4">
    <source>
        <dbReference type="Google" id="ProtNLM"/>
    </source>
</evidence>